<sequence>MKRLLSLNLMVFMVLLMLSGCGHTHEFEDATCTEPKICKICGEIDGKALGHDWQEANCENPKTCKRCGETEGEALGHSIDIGLCNKCGKIVNKNSLKAISDFIMEADSYITSATNEMKSADLNSSVDMYNKYITAQEYLTKGKVYFKSASTLCDIYPNGTKSFSKKLENVIAKIPSNVYGSSYNDLMNYMNDCADMLRACRDLYDEMSSFTSFIAKGE</sequence>
<evidence type="ECO:0000256" key="1">
    <source>
        <dbReference type="SAM" id="SignalP"/>
    </source>
</evidence>
<comment type="caution">
    <text evidence="2">The sequence shown here is derived from an EMBL/GenBank/DDBJ whole genome shotgun (WGS) entry which is preliminary data.</text>
</comment>
<evidence type="ECO:0000313" key="2">
    <source>
        <dbReference type="EMBL" id="MBC5728881.1"/>
    </source>
</evidence>
<accession>A0ABR7HN58</accession>
<evidence type="ECO:0008006" key="4">
    <source>
        <dbReference type="Google" id="ProtNLM"/>
    </source>
</evidence>
<gene>
    <name evidence="2" type="ORF">H8R91_10205</name>
</gene>
<feature type="chain" id="PRO_5047012874" description="Lipoprotein" evidence="1">
    <location>
        <begin position="25"/>
        <end position="218"/>
    </location>
</feature>
<dbReference type="PROSITE" id="PS51257">
    <property type="entry name" value="PROKAR_LIPOPROTEIN"/>
    <property type="match status" value="1"/>
</dbReference>
<name>A0ABR7HN58_9FIRM</name>
<keyword evidence="1" id="KW-0732">Signal</keyword>
<dbReference type="Proteomes" id="UP000636755">
    <property type="component" value="Unassembled WGS sequence"/>
</dbReference>
<dbReference type="RefSeq" id="WP_186936011.1">
    <property type="nucleotide sequence ID" value="NZ_JACOPS010000005.1"/>
</dbReference>
<organism evidence="2 3">
    <name type="scientific">Ruminococcus intestinalis</name>
    <dbReference type="NCBI Taxonomy" id="2763066"/>
    <lineage>
        <taxon>Bacteria</taxon>
        <taxon>Bacillati</taxon>
        <taxon>Bacillota</taxon>
        <taxon>Clostridia</taxon>
        <taxon>Eubacteriales</taxon>
        <taxon>Oscillospiraceae</taxon>
        <taxon>Ruminococcus</taxon>
    </lineage>
</organism>
<dbReference type="EMBL" id="JACOPS010000005">
    <property type="protein sequence ID" value="MBC5728881.1"/>
    <property type="molecule type" value="Genomic_DNA"/>
</dbReference>
<reference evidence="2 3" key="1">
    <citation type="submission" date="2020-08" db="EMBL/GenBank/DDBJ databases">
        <title>Genome public.</title>
        <authorList>
            <person name="Liu C."/>
            <person name="Sun Q."/>
        </authorList>
    </citation>
    <scope>NUCLEOTIDE SEQUENCE [LARGE SCALE GENOMIC DNA]</scope>
    <source>
        <strain evidence="2 3">NSJ-71</strain>
    </source>
</reference>
<keyword evidence="3" id="KW-1185">Reference proteome</keyword>
<protein>
    <recommendedName>
        <fullName evidence="4">Lipoprotein</fullName>
    </recommendedName>
</protein>
<proteinExistence type="predicted"/>
<feature type="signal peptide" evidence="1">
    <location>
        <begin position="1"/>
        <end position="24"/>
    </location>
</feature>
<evidence type="ECO:0000313" key="3">
    <source>
        <dbReference type="Proteomes" id="UP000636755"/>
    </source>
</evidence>